<dbReference type="PANTHER" id="PTHR47950">
    <property type="entry name" value="CYTOCHROME P450, FAMILY 76, SUBFAMILY C, POLYPEPTIDE 5-RELATED"/>
    <property type="match status" value="1"/>
</dbReference>
<dbReference type="GO" id="GO:0020037">
    <property type="term" value="F:heme binding"/>
    <property type="evidence" value="ECO:0007669"/>
    <property type="project" value="InterPro"/>
</dbReference>
<sequence length="181" mass="20300">MASLLLATVASFGLILISVYVFQLINDFRRRLPPGPLPLPLVGNLLSISGGNPHSDTSSTTVEWAMVELLQSRKVMKKVKGELREVLGMKMQVEESDIGQLPYLQAVVKEVLRLHSPVAMTFYRAESTVQVQGYTIPEGTTIILNIWAVHRNADIWDEPDKFKPERFINSESDFFQGKIVS</sequence>
<dbReference type="Pfam" id="PF00067">
    <property type="entry name" value="p450"/>
    <property type="match status" value="1"/>
</dbReference>
<dbReference type="EMBL" id="RWGY01000011">
    <property type="protein sequence ID" value="TVU29997.1"/>
    <property type="molecule type" value="Genomic_DNA"/>
</dbReference>
<dbReference type="InterPro" id="IPR002401">
    <property type="entry name" value="Cyt_P450_E_grp-I"/>
</dbReference>
<name>A0A5J9V3N0_9POAL</name>
<reference evidence="2 3" key="1">
    <citation type="journal article" date="2019" name="Sci. Rep.">
        <title>A high-quality genome of Eragrostis curvula grass provides insights into Poaceae evolution and supports new strategies to enhance forage quality.</title>
        <authorList>
            <person name="Carballo J."/>
            <person name="Santos B.A.C.M."/>
            <person name="Zappacosta D."/>
            <person name="Garbus I."/>
            <person name="Selva J.P."/>
            <person name="Gallo C.A."/>
            <person name="Diaz A."/>
            <person name="Albertini E."/>
            <person name="Caccamo M."/>
            <person name="Echenique V."/>
        </authorList>
    </citation>
    <scope>NUCLEOTIDE SEQUENCE [LARGE SCALE GENOMIC DNA]</scope>
    <source>
        <strain evidence="3">cv. Victoria</strain>
        <tissue evidence="2">Leaf</tissue>
    </source>
</reference>
<dbReference type="GO" id="GO:0005506">
    <property type="term" value="F:iron ion binding"/>
    <property type="evidence" value="ECO:0007669"/>
    <property type="project" value="InterPro"/>
</dbReference>
<dbReference type="Proteomes" id="UP000324897">
    <property type="component" value="Chromosome 1"/>
</dbReference>
<evidence type="ECO:0008006" key="4">
    <source>
        <dbReference type="Google" id="ProtNLM"/>
    </source>
</evidence>
<organism evidence="2 3">
    <name type="scientific">Eragrostis curvula</name>
    <name type="common">weeping love grass</name>
    <dbReference type="NCBI Taxonomy" id="38414"/>
    <lineage>
        <taxon>Eukaryota</taxon>
        <taxon>Viridiplantae</taxon>
        <taxon>Streptophyta</taxon>
        <taxon>Embryophyta</taxon>
        <taxon>Tracheophyta</taxon>
        <taxon>Spermatophyta</taxon>
        <taxon>Magnoliopsida</taxon>
        <taxon>Liliopsida</taxon>
        <taxon>Poales</taxon>
        <taxon>Poaceae</taxon>
        <taxon>PACMAD clade</taxon>
        <taxon>Chloridoideae</taxon>
        <taxon>Eragrostideae</taxon>
        <taxon>Eragrostidinae</taxon>
        <taxon>Eragrostis</taxon>
    </lineage>
</organism>
<dbReference type="OrthoDB" id="6764281at2759"/>
<comment type="caution">
    <text evidence="2">The sequence shown here is derived from an EMBL/GenBank/DDBJ whole genome shotgun (WGS) entry which is preliminary data.</text>
</comment>
<protein>
    <recommendedName>
        <fullName evidence="4">Cytochrome P450</fullName>
    </recommendedName>
</protein>
<evidence type="ECO:0000256" key="1">
    <source>
        <dbReference type="ARBA" id="ARBA00010617"/>
    </source>
</evidence>
<dbReference type="GO" id="GO:0004497">
    <property type="term" value="F:monooxygenase activity"/>
    <property type="evidence" value="ECO:0007669"/>
    <property type="project" value="InterPro"/>
</dbReference>
<dbReference type="PANTHER" id="PTHR47950:SF27">
    <property type="entry name" value="IG-LIKE DOMAIN-CONTAINING PROTEIN"/>
    <property type="match status" value="1"/>
</dbReference>
<dbReference type="AlphaFoldDB" id="A0A5J9V3N0"/>
<dbReference type="InterPro" id="IPR001128">
    <property type="entry name" value="Cyt_P450"/>
</dbReference>
<accession>A0A5J9V3N0</accession>
<keyword evidence="3" id="KW-1185">Reference proteome</keyword>
<dbReference type="PRINTS" id="PR00463">
    <property type="entry name" value="EP450I"/>
</dbReference>
<proteinExistence type="inferred from homology"/>
<dbReference type="SUPFAM" id="SSF48264">
    <property type="entry name" value="Cytochrome P450"/>
    <property type="match status" value="1"/>
</dbReference>
<dbReference type="GO" id="GO:0016705">
    <property type="term" value="F:oxidoreductase activity, acting on paired donors, with incorporation or reduction of molecular oxygen"/>
    <property type="evidence" value="ECO:0007669"/>
    <property type="project" value="InterPro"/>
</dbReference>
<dbReference type="InterPro" id="IPR036396">
    <property type="entry name" value="Cyt_P450_sf"/>
</dbReference>
<gene>
    <name evidence="2" type="ORF">EJB05_21597</name>
</gene>
<dbReference type="Gramene" id="TVU29997">
    <property type="protein sequence ID" value="TVU29997"/>
    <property type="gene ID" value="EJB05_21597"/>
</dbReference>
<evidence type="ECO:0000313" key="3">
    <source>
        <dbReference type="Proteomes" id="UP000324897"/>
    </source>
</evidence>
<feature type="non-terminal residue" evidence="2">
    <location>
        <position position="1"/>
    </location>
</feature>
<evidence type="ECO:0000313" key="2">
    <source>
        <dbReference type="EMBL" id="TVU29997.1"/>
    </source>
</evidence>
<dbReference type="Gene3D" id="1.10.630.10">
    <property type="entry name" value="Cytochrome P450"/>
    <property type="match status" value="1"/>
</dbReference>
<comment type="similarity">
    <text evidence="1">Belongs to the cytochrome P450 family.</text>
</comment>